<dbReference type="InterPro" id="IPR043837">
    <property type="entry name" value="Mtf2-like_C"/>
</dbReference>
<feature type="region of interest" description="Disordered" evidence="1">
    <location>
        <begin position="29"/>
        <end position="97"/>
    </location>
</feature>
<dbReference type="AlphaFoldDB" id="A0A8H7PML6"/>
<feature type="domain" description="Mtf2-like C-terminal" evidence="2">
    <location>
        <begin position="229"/>
        <end position="352"/>
    </location>
</feature>
<evidence type="ECO:0000313" key="4">
    <source>
        <dbReference type="Proteomes" id="UP000612746"/>
    </source>
</evidence>
<proteinExistence type="predicted"/>
<dbReference type="Proteomes" id="UP000612746">
    <property type="component" value="Unassembled WGS sequence"/>
</dbReference>
<evidence type="ECO:0000313" key="3">
    <source>
        <dbReference type="EMBL" id="KAG2176807.1"/>
    </source>
</evidence>
<name>A0A8H7PML6_9FUNG</name>
<dbReference type="Pfam" id="PF19189">
    <property type="entry name" value="Mtf2"/>
    <property type="match status" value="1"/>
</dbReference>
<protein>
    <recommendedName>
        <fullName evidence="2">Mtf2-like C-terminal domain-containing protein</fullName>
    </recommendedName>
</protein>
<evidence type="ECO:0000259" key="2">
    <source>
        <dbReference type="Pfam" id="PF19189"/>
    </source>
</evidence>
<dbReference type="EMBL" id="JAEPRA010000013">
    <property type="protein sequence ID" value="KAG2176807.1"/>
    <property type="molecule type" value="Genomic_DNA"/>
</dbReference>
<feature type="region of interest" description="Disordered" evidence="1">
    <location>
        <begin position="148"/>
        <end position="181"/>
    </location>
</feature>
<dbReference type="GO" id="GO:0005739">
    <property type="term" value="C:mitochondrion"/>
    <property type="evidence" value="ECO:0007669"/>
    <property type="project" value="InterPro"/>
</dbReference>
<gene>
    <name evidence="3" type="ORF">INT44_007471</name>
</gene>
<keyword evidence="4" id="KW-1185">Reference proteome</keyword>
<comment type="caution">
    <text evidence="3">The sequence shown here is derived from an EMBL/GenBank/DDBJ whole genome shotgun (WGS) entry which is preliminary data.</text>
</comment>
<sequence length="365" mass="42015">MSFCQRWLRHSFKQPFKYYSPRFLHNGPTSYDQYKSDSTPKYSRRASGSEKGVEMNEEEEGYQNHNFSTPHEAKGRRTRPAKWQMSTQHKSPLPDTDEKQFFKDLLDSLLDGPSTSTSLPKLNETSTPMINKGFSKIEQQLRDMALNPRPSAYRSPKSATPHDSPKRKSIRDSEETDEMRSLWHEPVQQRDAVKDEEFRELGKISELKTGLDLSEYALTQLFQTNTTLDGRYPKYLAATIKQASNKLQDPYLALSIFQQAKTRGVESYIAGCTTSVYNTILSLRWEHWKDVYGMHALIHEMISNGVSANDGTRRIVQDVVHEMDKDAGIDDVEGDGIKWSVEQRHIATEMRTAIVRERPNMANRL</sequence>
<reference evidence="3" key="1">
    <citation type="submission" date="2020-12" db="EMBL/GenBank/DDBJ databases">
        <title>Metabolic potential, ecology and presence of endohyphal bacteria is reflected in genomic diversity of Mucoromycotina.</title>
        <authorList>
            <person name="Muszewska A."/>
            <person name="Okrasinska A."/>
            <person name="Steczkiewicz K."/>
            <person name="Drgas O."/>
            <person name="Orlowska M."/>
            <person name="Perlinska-Lenart U."/>
            <person name="Aleksandrzak-Piekarczyk T."/>
            <person name="Szatraj K."/>
            <person name="Zielenkiewicz U."/>
            <person name="Pilsyk S."/>
            <person name="Malc E."/>
            <person name="Mieczkowski P."/>
            <person name="Kruszewska J.S."/>
            <person name="Biernat P."/>
            <person name="Pawlowska J."/>
        </authorList>
    </citation>
    <scope>NUCLEOTIDE SEQUENCE</scope>
    <source>
        <strain evidence="3">WA0000051536</strain>
    </source>
</reference>
<dbReference type="PANTHER" id="PTHR39468:SF1">
    <property type="entry name" value="MTF2-LIKE C-TERMINAL DOMAIN-CONTAINING PROTEIN"/>
    <property type="match status" value="1"/>
</dbReference>
<feature type="compositionally biased region" description="Basic and acidic residues" evidence="1">
    <location>
        <begin position="163"/>
        <end position="181"/>
    </location>
</feature>
<dbReference type="PANTHER" id="PTHR39468">
    <property type="entry name" value="CHROMOSOME 7, WHOLE GENOME SHOTGUN SEQUENCE"/>
    <property type="match status" value="1"/>
</dbReference>
<organism evidence="3 4">
    <name type="scientific">Umbelopsis vinacea</name>
    <dbReference type="NCBI Taxonomy" id="44442"/>
    <lineage>
        <taxon>Eukaryota</taxon>
        <taxon>Fungi</taxon>
        <taxon>Fungi incertae sedis</taxon>
        <taxon>Mucoromycota</taxon>
        <taxon>Mucoromycotina</taxon>
        <taxon>Umbelopsidomycetes</taxon>
        <taxon>Umbelopsidales</taxon>
        <taxon>Umbelopsidaceae</taxon>
        <taxon>Umbelopsis</taxon>
    </lineage>
</organism>
<accession>A0A8H7PML6</accession>
<evidence type="ECO:0000256" key="1">
    <source>
        <dbReference type="SAM" id="MobiDB-lite"/>
    </source>
</evidence>
<dbReference type="OrthoDB" id="2444174at2759"/>
<feature type="compositionally biased region" description="Polar residues" evidence="1">
    <location>
        <begin position="29"/>
        <end position="41"/>
    </location>
</feature>
<dbReference type="InterPro" id="IPR040009">
    <property type="entry name" value="Mtf2/C5D6.12-like"/>
</dbReference>